<evidence type="ECO:0000256" key="2">
    <source>
        <dbReference type="SAM" id="Phobius"/>
    </source>
</evidence>
<organism evidence="3 4">
    <name type="scientific">Hymenobacter lapidiphilus</name>
    <dbReference type="NCBI Taxonomy" id="2608003"/>
    <lineage>
        <taxon>Bacteria</taxon>
        <taxon>Pseudomonadati</taxon>
        <taxon>Bacteroidota</taxon>
        <taxon>Cytophagia</taxon>
        <taxon>Cytophagales</taxon>
        <taxon>Hymenobacteraceae</taxon>
        <taxon>Hymenobacter</taxon>
    </lineage>
</organism>
<feature type="transmembrane region" description="Helical" evidence="2">
    <location>
        <begin position="153"/>
        <end position="172"/>
    </location>
</feature>
<sequence>MPAQETITLQVDIQANTARIVELQKQLLDTKSANTELNKSFKEGRITQDELAAGQVRLKQKTADITTEQRALTKANEEQVKVNQALTAATGNTTAKTASFGATLRATAKENSLLNSVMGQASGVQARFTQAQDLAKSALGGTTTATNLFKVSLLALPIFAIVAGLTALYTYLTRTQEGLDFVERKTKGVTVVLGVLTDKVSAVGKLLFDAFSNPKQAAADLVDFLQTNLLNRLKAFGVLVEAISSGDVGKLRDGFIQLGTGVTDATAKTKAFTAELYESAKAGEAIAKVSQQLRDEERSLNVERAKSRAQVEGLKFLAEDQSKSSAARVAASKQAFAIEQEQERKAIDLQQRRIDNLRKEQGLTNNLTADNQNLAEQEIKLSGIQEAARTRQIELNNKVVEIQKSAAAANKAANDAALKQTQERAQKELEARKQLLQGEIALLDERLRTVETNSDEELRIRSEKLKSAYALELAQEKLTAEQKTVLSVKFENDKSDLEQSFFRRRAAAAADADADVLRRRLLLARTGSAEYLAIEQELIGKELQIQILALDEKSNNKAKAALLTTQAEQRQQENRFKQASDAAQGFLDSQQEALERARAKGEITEDAYQRGVYLNERASVEARIQLAKRFNKDTVELTKQRTKLEIGQIKQVADQEDKINRGRADAAAAFGTELGNLFAATLLDSGATAEAFFGKLLILILDSLQKTVLAAQVEATVKAIGASPGPIGFIKAAASVAAITIAFESVKGIIGQQTTKQFADGGFVSGPGGPKDDAIPAMLSNGESVINARSTSMYGPVLSWINEMGGGKGWARYATGGFAGAAPPTPIFDGGFAQRAASEMPPPLDYDLLGKTLAKYMPTEIGFRSFIKAREGYEAPRNKSSIGRKSS</sequence>
<feature type="coiled-coil region" evidence="1">
    <location>
        <begin position="419"/>
        <end position="453"/>
    </location>
</feature>
<dbReference type="Proteomes" id="UP000565521">
    <property type="component" value="Unassembled WGS sequence"/>
</dbReference>
<evidence type="ECO:0008006" key="5">
    <source>
        <dbReference type="Google" id="ProtNLM"/>
    </source>
</evidence>
<keyword evidence="2" id="KW-0812">Transmembrane</keyword>
<dbReference type="AlphaFoldDB" id="A0A7Y7PT26"/>
<keyword evidence="2" id="KW-1133">Transmembrane helix</keyword>
<accession>A0A7Y7PT26</accession>
<keyword evidence="4" id="KW-1185">Reference proteome</keyword>
<evidence type="ECO:0000313" key="4">
    <source>
        <dbReference type="Proteomes" id="UP000565521"/>
    </source>
</evidence>
<keyword evidence="1" id="KW-0175">Coiled coil</keyword>
<proteinExistence type="predicted"/>
<dbReference type="RefSeq" id="WP_176910083.1">
    <property type="nucleotide sequence ID" value="NZ_JABKAU010000056.1"/>
</dbReference>
<evidence type="ECO:0000313" key="3">
    <source>
        <dbReference type="EMBL" id="NVO33274.1"/>
    </source>
</evidence>
<name>A0A7Y7PT26_9BACT</name>
<reference evidence="3 4" key="1">
    <citation type="submission" date="2020-05" db="EMBL/GenBank/DDBJ databases">
        <title>Hymenobacter terrestris sp. nov. and Hymenobacter lapidiphilus sp. nov., isolated from regoliths in Antarctica.</title>
        <authorList>
            <person name="Sedlacek I."/>
            <person name="Pantucek R."/>
            <person name="Zeman M."/>
            <person name="Holochova P."/>
            <person name="Kralova S."/>
            <person name="Stankova E."/>
            <person name="Sedo O."/>
            <person name="Micenkova L."/>
            <person name="Svec P."/>
            <person name="Gupta V."/>
            <person name="Sood U."/>
            <person name="Korpole U.S."/>
            <person name="Lal R."/>
        </authorList>
    </citation>
    <scope>NUCLEOTIDE SEQUENCE [LARGE SCALE GENOMIC DNA]</scope>
    <source>
        <strain evidence="3 4">P5342</strain>
    </source>
</reference>
<evidence type="ECO:0000256" key="1">
    <source>
        <dbReference type="SAM" id="Coils"/>
    </source>
</evidence>
<comment type="caution">
    <text evidence="3">The sequence shown here is derived from an EMBL/GenBank/DDBJ whole genome shotgun (WGS) entry which is preliminary data.</text>
</comment>
<dbReference type="EMBL" id="JABKAU010000056">
    <property type="protein sequence ID" value="NVO33274.1"/>
    <property type="molecule type" value="Genomic_DNA"/>
</dbReference>
<keyword evidence="2" id="KW-0472">Membrane</keyword>
<gene>
    <name evidence="3" type="ORF">HW554_18865</name>
</gene>
<protein>
    <recommendedName>
        <fullName evidence="5">Phage tail tape measure protein</fullName>
    </recommendedName>
</protein>